<reference evidence="2 3" key="1">
    <citation type="journal article" date="2016" name="Nat. Commun.">
        <title>Thousands of microbial genomes shed light on interconnected biogeochemical processes in an aquifer system.</title>
        <authorList>
            <person name="Anantharaman K."/>
            <person name="Brown C.T."/>
            <person name="Hug L.A."/>
            <person name="Sharon I."/>
            <person name="Castelle C.J."/>
            <person name="Probst A.J."/>
            <person name="Thomas B.C."/>
            <person name="Singh A."/>
            <person name="Wilkins M.J."/>
            <person name="Karaoz U."/>
            <person name="Brodie E.L."/>
            <person name="Williams K.H."/>
            <person name="Hubbard S.S."/>
            <person name="Banfield J.F."/>
        </authorList>
    </citation>
    <scope>NUCLEOTIDE SEQUENCE [LARGE SCALE GENOMIC DNA]</scope>
</reference>
<evidence type="ECO:0000313" key="3">
    <source>
        <dbReference type="Proteomes" id="UP000177165"/>
    </source>
</evidence>
<protein>
    <submittedName>
        <fullName evidence="2">Uncharacterized protein</fullName>
    </submittedName>
</protein>
<name>A0A1G2AR13_9BACT</name>
<keyword evidence="1" id="KW-0472">Membrane</keyword>
<organism evidence="2 3">
    <name type="scientific">Candidatus Kerfeldbacteria bacterium RIFCSPHIGHO2_02_FULL_42_14</name>
    <dbReference type="NCBI Taxonomy" id="1798540"/>
    <lineage>
        <taxon>Bacteria</taxon>
        <taxon>Candidatus Kerfeldiibacteriota</taxon>
    </lineage>
</organism>
<proteinExistence type="predicted"/>
<sequence>MDKRSQKISKNFTSKDYVGIIIALLIVVLALLGRWYFQKEGRVTQDKTTSGAASENSSNSVNDADTPASRLFFLRPTQVSFDEQLDIRVILSELVFIPCPTSELGCRFQEFRAGIIVSVVSEPQNTTRLLFNNFPSEQFAFGKRFRLLDAAQDFVRLLVVESTSTESATIDTGTSQNFVITVDDAEVVDSPQK</sequence>
<evidence type="ECO:0000256" key="1">
    <source>
        <dbReference type="SAM" id="Phobius"/>
    </source>
</evidence>
<dbReference type="EMBL" id="MHKB01000009">
    <property type="protein sequence ID" value="OGY79348.1"/>
    <property type="molecule type" value="Genomic_DNA"/>
</dbReference>
<keyword evidence="1" id="KW-1133">Transmembrane helix</keyword>
<accession>A0A1G2AR13</accession>
<gene>
    <name evidence="2" type="ORF">A3B74_00695</name>
</gene>
<keyword evidence="1" id="KW-0812">Transmembrane</keyword>
<dbReference type="STRING" id="1798540.A3B74_00695"/>
<comment type="caution">
    <text evidence="2">The sequence shown here is derived from an EMBL/GenBank/DDBJ whole genome shotgun (WGS) entry which is preliminary data.</text>
</comment>
<feature type="transmembrane region" description="Helical" evidence="1">
    <location>
        <begin position="17"/>
        <end position="37"/>
    </location>
</feature>
<evidence type="ECO:0000313" key="2">
    <source>
        <dbReference type="EMBL" id="OGY79348.1"/>
    </source>
</evidence>
<dbReference type="Proteomes" id="UP000177165">
    <property type="component" value="Unassembled WGS sequence"/>
</dbReference>
<dbReference type="AlphaFoldDB" id="A0A1G2AR13"/>